<evidence type="ECO:0000256" key="1">
    <source>
        <dbReference type="SAM" id="MobiDB-lite"/>
    </source>
</evidence>
<feature type="compositionally biased region" description="Basic and acidic residues" evidence="1">
    <location>
        <begin position="10"/>
        <end position="22"/>
    </location>
</feature>
<evidence type="ECO:0000313" key="2">
    <source>
        <dbReference type="EMBL" id="CAB4194612.1"/>
    </source>
</evidence>
<organism evidence="2">
    <name type="scientific">uncultured Caudovirales phage</name>
    <dbReference type="NCBI Taxonomy" id="2100421"/>
    <lineage>
        <taxon>Viruses</taxon>
        <taxon>Duplodnaviria</taxon>
        <taxon>Heunggongvirae</taxon>
        <taxon>Uroviricota</taxon>
        <taxon>Caudoviricetes</taxon>
        <taxon>Peduoviridae</taxon>
        <taxon>Maltschvirus</taxon>
        <taxon>Maltschvirus maltsch</taxon>
    </lineage>
</organism>
<protein>
    <submittedName>
        <fullName evidence="2">Uncharacterized protein</fullName>
    </submittedName>
</protein>
<sequence length="38" mass="4556">MAKSSPARIKYREARKARRAIDSKVQQKRLDWEKKARV</sequence>
<reference evidence="2" key="1">
    <citation type="submission" date="2020-05" db="EMBL/GenBank/DDBJ databases">
        <authorList>
            <person name="Chiriac C."/>
            <person name="Salcher M."/>
            <person name="Ghai R."/>
            <person name="Kavagutti S V."/>
        </authorList>
    </citation>
    <scope>NUCLEOTIDE SEQUENCE</scope>
</reference>
<accession>A0A6J5RF67</accession>
<name>A0A6J5RF67_9CAUD</name>
<proteinExistence type="predicted"/>
<feature type="compositionally biased region" description="Basic and acidic residues" evidence="1">
    <location>
        <begin position="28"/>
        <end position="38"/>
    </location>
</feature>
<feature type="region of interest" description="Disordered" evidence="1">
    <location>
        <begin position="1"/>
        <end position="38"/>
    </location>
</feature>
<gene>
    <name evidence="2" type="ORF">UFOVP1264_67</name>
</gene>
<dbReference type="EMBL" id="LR797213">
    <property type="protein sequence ID" value="CAB4194612.1"/>
    <property type="molecule type" value="Genomic_DNA"/>
</dbReference>